<dbReference type="SUPFAM" id="SSF54593">
    <property type="entry name" value="Glyoxalase/Bleomycin resistance protein/Dihydroxybiphenyl dioxygenase"/>
    <property type="match status" value="1"/>
</dbReference>
<accession>A0A1X7ITG5</accession>
<name>A0A1X7ITG5_9BACL</name>
<comment type="similarity">
    <text evidence="1">Belongs to the bleomycin resistance protein family.</text>
</comment>
<evidence type="ECO:0000259" key="4">
    <source>
        <dbReference type="PROSITE" id="PS51819"/>
    </source>
</evidence>
<protein>
    <recommendedName>
        <fullName evidence="2">Bleomycin resistance protein</fullName>
    </recommendedName>
</protein>
<dbReference type="STRING" id="1852522.SAMN06295960_0769"/>
<dbReference type="PROSITE" id="PS51819">
    <property type="entry name" value="VOC"/>
    <property type="match status" value="1"/>
</dbReference>
<reference evidence="5 6" key="1">
    <citation type="submission" date="2017-04" db="EMBL/GenBank/DDBJ databases">
        <authorList>
            <person name="Afonso C.L."/>
            <person name="Miller P.J."/>
            <person name="Scott M.A."/>
            <person name="Spackman E."/>
            <person name="Goraichik I."/>
            <person name="Dimitrov K.M."/>
            <person name="Suarez D.L."/>
            <person name="Swayne D.E."/>
        </authorList>
    </citation>
    <scope>NUCLEOTIDE SEQUENCE [LARGE SCALE GENOMIC DNA]</scope>
    <source>
        <strain evidence="5 6">11</strain>
    </source>
</reference>
<dbReference type="InterPro" id="IPR029068">
    <property type="entry name" value="Glyas_Bleomycin-R_OHBP_Dase"/>
</dbReference>
<evidence type="ECO:0000256" key="2">
    <source>
        <dbReference type="ARBA" id="ARBA00021572"/>
    </source>
</evidence>
<evidence type="ECO:0000256" key="3">
    <source>
        <dbReference type="ARBA" id="ARBA00023251"/>
    </source>
</evidence>
<gene>
    <name evidence="5" type="ORF">SAMN06295960_0769</name>
</gene>
<sequence>MRMSQATPIIRFYDEGLTKEFYIDFLGFQLEWEHRYEADMPLYMQIIYGECVLHLSQHFGDGVPGSVLRIGVEDLAAYAKQLREKRYSFARPGEPLYEEDLTLTDPAGNRIRFYEIKPAE</sequence>
<organism evidence="5 6">
    <name type="scientific">Paenibacillus aquistagni</name>
    <dbReference type="NCBI Taxonomy" id="1852522"/>
    <lineage>
        <taxon>Bacteria</taxon>
        <taxon>Bacillati</taxon>
        <taxon>Bacillota</taxon>
        <taxon>Bacilli</taxon>
        <taxon>Bacillales</taxon>
        <taxon>Paenibacillaceae</taxon>
        <taxon>Paenibacillus</taxon>
    </lineage>
</organism>
<dbReference type="InterPro" id="IPR037523">
    <property type="entry name" value="VOC_core"/>
</dbReference>
<proteinExistence type="inferred from homology"/>
<dbReference type="Pfam" id="PF19581">
    <property type="entry name" value="Glyoxalase_7"/>
    <property type="match status" value="1"/>
</dbReference>
<evidence type="ECO:0000313" key="5">
    <source>
        <dbReference type="EMBL" id="SMG18164.1"/>
    </source>
</evidence>
<evidence type="ECO:0000256" key="1">
    <source>
        <dbReference type="ARBA" id="ARBA00011051"/>
    </source>
</evidence>
<dbReference type="RefSeq" id="WP_085492996.1">
    <property type="nucleotide sequence ID" value="NZ_FXAZ01000001.1"/>
</dbReference>
<keyword evidence="6" id="KW-1185">Reference proteome</keyword>
<dbReference type="AlphaFoldDB" id="A0A1X7ITG5"/>
<dbReference type="EMBL" id="FXAZ01000001">
    <property type="protein sequence ID" value="SMG18164.1"/>
    <property type="molecule type" value="Genomic_DNA"/>
</dbReference>
<evidence type="ECO:0000313" key="6">
    <source>
        <dbReference type="Proteomes" id="UP000193834"/>
    </source>
</evidence>
<dbReference type="GO" id="GO:0046677">
    <property type="term" value="P:response to antibiotic"/>
    <property type="evidence" value="ECO:0007669"/>
    <property type="project" value="UniProtKB-KW"/>
</dbReference>
<dbReference type="InterPro" id="IPR000335">
    <property type="entry name" value="Bleomycin-R"/>
</dbReference>
<feature type="domain" description="VOC" evidence="4">
    <location>
        <begin position="2"/>
        <end position="116"/>
    </location>
</feature>
<dbReference type="Proteomes" id="UP000193834">
    <property type="component" value="Unassembled WGS sequence"/>
</dbReference>
<keyword evidence="3" id="KW-0046">Antibiotic resistance</keyword>
<dbReference type="OrthoDB" id="9803104at2"/>
<dbReference type="Gene3D" id="3.10.180.10">
    <property type="entry name" value="2,3-Dihydroxybiphenyl 1,2-Dioxygenase, domain 1"/>
    <property type="match status" value="1"/>
</dbReference>